<evidence type="ECO:0000313" key="7">
    <source>
        <dbReference type="Proteomes" id="UP000523821"/>
    </source>
</evidence>
<dbReference type="GO" id="GO:0042884">
    <property type="term" value="P:microcin transport"/>
    <property type="evidence" value="ECO:0007669"/>
    <property type="project" value="TreeGrafter"/>
</dbReference>
<dbReference type="Pfam" id="PF00496">
    <property type="entry name" value="SBP_bac_5"/>
    <property type="match status" value="1"/>
</dbReference>
<dbReference type="PROSITE" id="PS51318">
    <property type="entry name" value="TAT"/>
    <property type="match status" value="1"/>
</dbReference>
<gene>
    <name evidence="6" type="ORF">GGQ63_002251</name>
</gene>
<keyword evidence="3 4" id="KW-0732">Signal</keyword>
<comment type="similarity">
    <text evidence="2">Belongs to the bacterial solute-binding protein 5 family.</text>
</comment>
<dbReference type="InterPro" id="IPR006311">
    <property type="entry name" value="TAT_signal"/>
</dbReference>
<evidence type="ECO:0000256" key="1">
    <source>
        <dbReference type="ARBA" id="ARBA00004418"/>
    </source>
</evidence>
<dbReference type="PIRSF" id="PIRSF002741">
    <property type="entry name" value="MppA"/>
    <property type="match status" value="1"/>
</dbReference>
<comment type="subcellular location">
    <subcellularLocation>
        <location evidence="1">Periplasm</location>
    </subcellularLocation>
</comment>
<dbReference type="PANTHER" id="PTHR30290">
    <property type="entry name" value="PERIPLASMIC BINDING COMPONENT OF ABC TRANSPORTER"/>
    <property type="match status" value="1"/>
</dbReference>
<dbReference type="Gene3D" id="3.10.105.10">
    <property type="entry name" value="Dipeptide-binding Protein, Domain 3"/>
    <property type="match status" value="1"/>
</dbReference>
<dbReference type="RefSeq" id="WP_183855756.1">
    <property type="nucleotide sequence ID" value="NZ_JACHOO010000004.1"/>
</dbReference>
<accession>A0A7W9L211</accession>
<keyword evidence="7" id="KW-1185">Reference proteome</keyword>
<dbReference type="GO" id="GO:0030288">
    <property type="term" value="C:outer membrane-bounded periplasmic space"/>
    <property type="evidence" value="ECO:0007669"/>
    <property type="project" value="TreeGrafter"/>
</dbReference>
<dbReference type="GO" id="GO:0043190">
    <property type="term" value="C:ATP-binding cassette (ABC) transporter complex"/>
    <property type="evidence" value="ECO:0007669"/>
    <property type="project" value="InterPro"/>
</dbReference>
<evidence type="ECO:0000313" key="6">
    <source>
        <dbReference type="EMBL" id="MBB5753185.1"/>
    </source>
</evidence>
<dbReference type="PANTHER" id="PTHR30290:SF64">
    <property type="entry name" value="ABC TRANSPORTER PERIPLASMIC BINDING PROTEIN"/>
    <property type="match status" value="1"/>
</dbReference>
<dbReference type="Proteomes" id="UP000523821">
    <property type="component" value="Unassembled WGS sequence"/>
</dbReference>
<dbReference type="Gene3D" id="3.40.190.10">
    <property type="entry name" value="Periplasmic binding protein-like II"/>
    <property type="match status" value="1"/>
</dbReference>
<feature type="chain" id="PRO_5030618817" evidence="4">
    <location>
        <begin position="30"/>
        <end position="622"/>
    </location>
</feature>
<evidence type="ECO:0000256" key="2">
    <source>
        <dbReference type="ARBA" id="ARBA00005695"/>
    </source>
</evidence>
<reference evidence="6 7" key="1">
    <citation type="submission" date="2020-08" db="EMBL/GenBank/DDBJ databases">
        <title>Genomic Encyclopedia of Type Strains, Phase IV (KMG-IV): sequencing the most valuable type-strain genomes for metagenomic binning, comparative biology and taxonomic classification.</title>
        <authorList>
            <person name="Goeker M."/>
        </authorList>
    </citation>
    <scope>NUCLEOTIDE SEQUENCE [LARGE SCALE GENOMIC DNA]</scope>
    <source>
        <strain evidence="6 7">DSM 16268</strain>
    </source>
</reference>
<evidence type="ECO:0000256" key="4">
    <source>
        <dbReference type="SAM" id="SignalP"/>
    </source>
</evidence>
<dbReference type="InterPro" id="IPR000914">
    <property type="entry name" value="SBP_5_dom"/>
</dbReference>
<dbReference type="SUPFAM" id="SSF53850">
    <property type="entry name" value="Periplasmic binding protein-like II"/>
    <property type="match status" value="1"/>
</dbReference>
<feature type="domain" description="Solute-binding protein family 5" evidence="5">
    <location>
        <begin position="116"/>
        <end position="521"/>
    </location>
</feature>
<dbReference type="GO" id="GO:0015833">
    <property type="term" value="P:peptide transport"/>
    <property type="evidence" value="ECO:0007669"/>
    <property type="project" value="TreeGrafter"/>
</dbReference>
<evidence type="ECO:0000256" key="3">
    <source>
        <dbReference type="ARBA" id="ARBA00022729"/>
    </source>
</evidence>
<feature type="signal peptide" evidence="4">
    <location>
        <begin position="1"/>
        <end position="29"/>
    </location>
</feature>
<dbReference type="EMBL" id="JACHOO010000004">
    <property type="protein sequence ID" value="MBB5753185.1"/>
    <property type="molecule type" value="Genomic_DNA"/>
</dbReference>
<dbReference type="GO" id="GO:1904680">
    <property type="term" value="F:peptide transmembrane transporter activity"/>
    <property type="evidence" value="ECO:0007669"/>
    <property type="project" value="TreeGrafter"/>
</dbReference>
<proteinExistence type="inferred from homology"/>
<name>A0A7W9L211_9HYPH</name>
<dbReference type="InterPro" id="IPR039424">
    <property type="entry name" value="SBP_5"/>
</dbReference>
<dbReference type="AlphaFoldDB" id="A0A7W9L211"/>
<sequence length="622" mass="68856">MSGGPTRRFVLAAGAAALALPAAEPFAWAAGRTGLHGLSTFGDLRYPADFSHFAYLNPEAPKGGRINFQPPYWFFNQAPNTFNTLNGFVLRGDAPPRIELLFDTLMASAADEPDSVYGLLAESVAVSEDRNSFTFTLREGPRFHDGTPLTAEDVAFSLMLLKEKGHPNLSQPIREMVSATAPDPKTVVVTLSGKQNRATILTVVGLPVFSKAFYTANDFERATLTPPPGSGPYRVGAVSAGRFIEYERDPDYWGRDLPVNRGSANFDRIRIDFFRERAAAFEAFKKGDITFREEFTSITWARDYNFPAVADGRVKKSLFDAEQRPSFQGLFFNTRRPKFADPRTRQAIALAFDFEWSNKNLFFDAYQRLASYFEKSDFKAEGEPTPAELALLEPYRAELPEAVFGPAYVPPKTDGSGRDRTMLRQASQLLAAAGWTRGGSGLVDASGARLTVEFLIDAEVFVRVLSPYAENLRAIGVDASIRQIDPAQYQARQNDYDFDIVLSAVSLSATPLDGLETLFGSRAADSPGTYNFSGIKEPVVDALIGKVATVGSRDELIAITRSIDRILRARHYWVPAWFQPNHRVAHWDLFGWPAEKPPYAFSPETSWWFDADRAQAAGKPNG</sequence>
<comment type="caution">
    <text evidence="6">The sequence shown here is derived from an EMBL/GenBank/DDBJ whole genome shotgun (WGS) entry which is preliminary data.</text>
</comment>
<dbReference type="InterPro" id="IPR030678">
    <property type="entry name" value="Peptide/Ni-bd"/>
</dbReference>
<organism evidence="6 7">
    <name type="scientific">Prosthecomicrobium pneumaticum</name>
    <dbReference type="NCBI Taxonomy" id="81895"/>
    <lineage>
        <taxon>Bacteria</taxon>
        <taxon>Pseudomonadati</taxon>
        <taxon>Pseudomonadota</taxon>
        <taxon>Alphaproteobacteria</taxon>
        <taxon>Hyphomicrobiales</taxon>
        <taxon>Kaistiaceae</taxon>
        <taxon>Prosthecomicrobium</taxon>
    </lineage>
</organism>
<evidence type="ECO:0000259" key="5">
    <source>
        <dbReference type="Pfam" id="PF00496"/>
    </source>
</evidence>
<dbReference type="CDD" id="cd08497">
    <property type="entry name" value="MbnE-like"/>
    <property type="match status" value="1"/>
</dbReference>
<protein>
    <submittedName>
        <fullName evidence="6">Microcin C transport system substrate-binding protein</fullName>
    </submittedName>
</protein>